<proteinExistence type="predicted"/>
<organism evidence="1 2">
    <name type="scientific">Durusdinium trenchii</name>
    <dbReference type="NCBI Taxonomy" id="1381693"/>
    <lineage>
        <taxon>Eukaryota</taxon>
        <taxon>Sar</taxon>
        <taxon>Alveolata</taxon>
        <taxon>Dinophyceae</taxon>
        <taxon>Suessiales</taxon>
        <taxon>Symbiodiniaceae</taxon>
        <taxon>Durusdinium</taxon>
    </lineage>
</organism>
<dbReference type="Proteomes" id="UP001642484">
    <property type="component" value="Unassembled WGS sequence"/>
</dbReference>
<dbReference type="EMBL" id="CAXAMN010027628">
    <property type="protein sequence ID" value="CAK9111928.1"/>
    <property type="molecule type" value="Genomic_DNA"/>
</dbReference>
<accession>A0ABP0SHS1</accession>
<protein>
    <submittedName>
        <fullName evidence="1">Uncharacterized protein</fullName>
    </submittedName>
</protein>
<sequence>MLFTICQSLPNLHILHDDECYFSEDDDLEEEFETCRPRDRQISVEYDPDNDDYQIQVIPEVPEEIALMEEQLIKKQVAKLQIRMDQGG</sequence>
<evidence type="ECO:0000313" key="2">
    <source>
        <dbReference type="Proteomes" id="UP001642484"/>
    </source>
</evidence>
<reference evidence="1 2" key="1">
    <citation type="submission" date="2024-02" db="EMBL/GenBank/DDBJ databases">
        <authorList>
            <person name="Chen Y."/>
            <person name="Shah S."/>
            <person name="Dougan E. K."/>
            <person name="Thang M."/>
            <person name="Chan C."/>
        </authorList>
    </citation>
    <scope>NUCLEOTIDE SEQUENCE [LARGE SCALE GENOMIC DNA]</scope>
</reference>
<gene>
    <name evidence="1" type="ORF">CCMP2556_LOCUS51913</name>
</gene>
<evidence type="ECO:0000313" key="1">
    <source>
        <dbReference type="EMBL" id="CAK9111928.1"/>
    </source>
</evidence>
<keyword evidence="2" id="KW-1185">Reference proteome</keyword>
<comment type="caution">
    <text evidence="1">The sequence shown here is derived from an EMBL/GenBank/DDBJ whole genome shotgun (WGS) entry which is preliminary data.</text>
</comment>
<name>A0ABP0SHS1_9DINO</name>